<organism evidence="2 3">
    <name type="scientific">Chelativorans petroleitrophicus</name>
    <dbReference type="NCBI Taxonomy" id="2975484"/>
    <lineage>
        <taxon>Bacteria</taxon>
        <taxon>Pseudomonadati</taxon>
        <taxon>Pseudomonadota</taxon>
        <taxon>Alphaproteobacteria</taxon>
        <taxon>Hyphomicrobiales</taxon>
        <taxon>Phyllobacteriaceae</taxon>
        <taxon>Chelativorans</taxon>
    </lineage>
</organism>
<dbReference type="Gene3D" id="1.10.10.10">
    <property type="entry name" value="Winged helix-like DNA-binding domain superfamily/Winged helix DNA-binding domain"/>
    <property type="match status" value="1"/>
</dbReference>
<evidence type="ECO:0000313" key="3">
    <source>
        <dbReference type="Proteomes" id="UP001149009"/>
    </source>
</evidence>
<accession>A0A9X2XB86</accession>
<dbReference type="InterPro" id="IPR036390">
    <property type="entry name" value="WH_DNA-bd_sf"/>
</dbReference>
<gene>
    <name evidence="2" type="ORF">NYR54_18250</name>
</gene>
<evidence type="ECO:0000259" key="1">
    <source>
        <dbReference type="PROSITE" id="PS50931"/>
    </source>
</evidence>
<dbReference type="Proteomes" id="UP001149009">
    <property type="component" value="Unassembled WGS sequence"/>
</dbReference>
<evidence type="ECO:0000313" key="2">
    <source>
        <dbReference type="EMBL" id="MCT8992203.1"/>
    </source>
</evidence>
<dbReference type="RefSeq" id="WP_261517155.1">
    <property type="nucleotide sequence ID" value="NZ_JAODNV010000029.1"/>
</dbReference>
<sequence length="81" mass="8586">MVHISALPPLDYLQAVVAAASLGSFTAAAERLSITHGALSRRVAAVEHWAAVRSLRVTGVVSASLLRVSGWWPGLKRPSQL</sequence>
<feature type="domain" description="HTH lysR-type" evidence="1">
    <location>
        <begin position="8"/>
        <end position="45"/>
    </location>
</feature>
<dbReference type="SUPFAM" id="SSF46785">
    <property type="entry name" value="Winged helix' DNA-binding domain"/>
    <property type="match status" value="1"/>
</dbReference>
<dbReference type="PROSITE" id="PS50931">
    <property type="entry name" value="HTH_LYSR"/>
    <property type="match status" value="1"/>
</dbReference>
<dbReference type="InterPro" id="IPR036388">
    <property type="entry name" value="WH-like_DNA-bd_sf"/>
</dbReference>
<dbReference type="Pfam" id="PF00126">
    <property type="entry name" value="HTH_1"/>
    <property type="match status" value="1"/>
</dbReference>
<name>A0A9X2XB86_9HYPH</name>
<protein>
    <submittedName>
        <fullName evidence="2">LysR family transcriptional regulator</fullName>
    </submittedName>
</protein>
<reference evidence="2" key="1">
    <citation type="submission" date="2022-08" db="EMBL/GenBank/DDBJ databases">
        <title>Chelativorans sichuanense sp. nov., a paraffin oil-degrading bacterium isolated from a mixture of oil-based drill cuttings and paddy soil.</title>
        <authorList>
            <person name="Yu J."/>
            <person name="Liu H."/>
            <person name="Chen Q."/>
        </authorList>
    </citation>
    <scope>NUCLEOTIDE SEQUENCE</scope>
    <source>
        <strain evidence="2">SCAU 2101</strain>
    </source>
</reference>
<dbReference type="InterPro" id="IPR000847">
    <property type="entry name" value="LysR_HTH_N"/>
</dbReference>
<comment type="caution">
    <text evidence="2">The sequence shown here is derived from an EMBL/GenBank/DDBJ whole genome shotgun (WGS) entry which is preliminary data.</text>
</comment>
<keyword evidence="3" id="KW-1185">Reference proteome</keyword>
<dbReference type="GO" id="GO:0003700">
    <property type="term" value="F:DNA-binding transcription factor activity"/>
    <property type="evidence" value="ECO:0007669"/>
    <property type="project" value="InterPro"/>
</dbReference>
<dbReference type="EMBL" id="JAODNV010000029">
    <property type="protein sequence ID" value="MCT8992203.1"/>
    <property type="molecule type" value="Genomic_DNA"/>
</dbReference>
<dbReference type="AlphaFoldDB" id="A0A9X2XB86"/>
<proteinExistence type="predicted"/>